<protein>
    <submittedName>
        <fullName evidence="3">Asp-tRNAAsn/Glu-tRNAGln amidotransferase A subunit</fullName>
    </submittedName>
</protein>
<dbReference type="PROSITE" id="PS00018">
    <property type="entry name" value="EF_HAND_1"/>
    <property type="match status" value="1"/>
</dbReference>
<dbReference type="PANTHER" id="PTHR42678:SF34">
    <property type="entry name" value="OS04G0183300 PROTEIN"/>
    <property type="match status" value="1"/>
</dbReference>
<feature type="domain" description="Amidase" evidence="2">
    <location>
        <begin position="187"/>
        <end position="562"/>
    </location>
</feature>
<dbReference type="InterPro" id="IPR018247">
    <property type="entry name" value="EF_Hand_1_Ca_BS"/>
</dbReference>
<feature type="compositionally biased region" description="Polar residues" evidence="1">
    <location>
        <begin position="1"/>
        <end position="10"/>
    </location>
</feature>
<evidence type="ECO:0000313" key="4">
    <source>
        <dbReference type="Proteomes" id="UP000190857"/>
    </source>
</evidence>
<reference evidence="3 4" key="1">
    <citation type="submission" date="2017-02" db="EMBL/GenBank/DDBJ databases">
        <authorList>
            <person name="Peterson S.W."/>
        </authorList>
    </citation>
    <scope>NUCLEOTIDE SEQUENCE [LARGE SCALE GENOMIC DNA]</scope>
    <source>
        <strain evidence="3 4">VKM Ac-2059</strain>
    </source>
</reference>
<dbReference type="AlphaFoldDB" id="A0A1T5K836"/>
<dbReference type="InterPro" id="IPR023631">
    <property type="entry name" value="Amidase_dom"/>
</dbReference>
<dbReference type="InterPro" id="IPR036439">
    <property type="entry name" value="Dockerin_dom_sf"/>
</dbReference>
<dbReference type="Pfam" id="PF00404">
    <property type="entry name" value="Dockerin_1"/>
    <property type="match status" value="1"/>
</dbReference>
<evidence type="ECO:0000259" key="2">
    <source>
        <dbReference type="Pfam" id="PF01425"/>
    </source>
</evidence>
<dbReference type="SUPFAM" id="SSF63446">
    <property type="entry name" value="Type I dockerin domain"/>
    <property type="match status" value="1"/>
</dbReference>
<dbReference type="SUPFAM" id="SSF75304">
    <property type="entry name" value="Amidase signature (AS) enzymes"/>
    <property type="match status" value="1"/>
</dbReference>
<dbReference type="InterPro" id="IPR020556">
    <property type="entry name" value="Amidase_CS"/>
</dbReference>
<organism evidence="3 4">
    <name type="scientific">Okibacterium fritillariae</name>
    <dbReference type="NCBI Taxonomy" id="123320"/>
    <lineage>
        <taxon>Bacteria</taxon>
        <taxon>Bacillati</taxon>
        <taxon>Actinomycetota</taxon>
        <taxon>Actinomycetes</taxon>
        <taxon>Micrococcales</taxon>
        <taxon>Microbacteriaceae</taxon>
        <taxon>Okibacterium</taxon>
    </lineage>
</organism>
<feature type="compositionally biased region" description="Polar residues" evidence="1">
    <location>
        <begin position="19"/>
        <end position="31"/>
    </location>
</feature>
<evidence type="ECO:0000256" key="1">
    <source>
        <dbReference type="SAM" id="MobiDB-lite"/>
    </source>
</evidence>
<dbReference type="GO" id="GO:0016740">
    <property type="term" value="F:transferase activity"/>
    <property type="evidence" value="ECO:0007669"/>
    <property type="project" value="UniProtKB-KW"/>
</dbReference>
<dbReference type="Gene3D" id="1.10.1330.10">
    <property type="entry name" value="Dockerin domain"/>
    <property type="match status" value="1"/>
</dbReference>
<dbReference type="STRING" id="123320.SAMN06309945_1983"/>
<accession>A0A1T5K836</accession>
<dbReference type="InterPro" id="IPR002105">
    <property type="entry name" value="Dockerin_1_rpt"/>
</dbReference>
<proteinExistence type="predicted"/>
<keyword evidence="4" id="KW-1185">Reference proteome</keyword>
<sequence>MRSFRSSPTASGVDRPLVSQRNRSVPTNSAFSRRSRLTVTAATGLASVLALGTLAVVPTATAATPVAEPAAAALLAPYYTDLDLTGDRQVTTADLELLASHLGDTDASTGWSAVAAADTDGDKTITATDIAALSQRMIYDDGDFELIEASTIDMQAAMNAGVLTSVELTQDYIDRIAAYDKATPDASAVGRALNSIITVNKQALTAAAAADAERASKGMTSMLLGIPIAVKDNYDTKDMPTTGGCGCWDDNQTTTDAAMVAGLRNAGAVILAKASLDEFAFGFASEFSSYQLAGTSTLVASPYNLSRTAGGSSGGTGASIAANLAGIGFGTDTGGSIRIPSTYNQLVGIRPTVGLASRDGIIPLALSQDTGGPIARSVTDAAVALDAVTGVDAADPVTSEQTGKVPESYTSSLDPEALKGKRIGYVTTMIGTNPTNVRLWNQAKATLEAQGATVVAVEQTPAFKRVLDEGSGSTNEFKHDLNEYIANHLAPNVAARSLQGIVDSGKYVPSRKSTYTGRDAITEAQYQAWAGPTGTHTTQIATGQALVTKMMDDLALDSLVYPSGTPYNTQSTNMRLSPNTGMPAISVPMGQAIAADNTITGAGVNLEFLGRDYAEGTIIGLAYAFEQATHYRTTPALYGPLG</sequence>
<dbReference type="OrthoDB" id="182039at2"/>
<feature type="region of interest" description="Disordered" evidence="1">
    <location>
        <begin position="1"/>
        <end position="31"/>
    </location>
</feature>
<dbReference type="Pfam" id="PF01425">
    <property type="entry name" value="Amidase"/>
    <property type="match status" value="1"/>
</dbReference>
<dbReference type="EMBL" id="FUZP01000002">
    <property type="protein sequence ID" value="SKC59629.1"/>
    <property type="molecule type" value="Genomic_DNA"/>
</dbReference>
<evidence type="ECO:0000313" key="3">
    <source>
        <dbReference type="EMBL" id="SKC59629.1"/>
    </source>
</evidence>
<dbReference type="InterPro" id="IPR006311">
    <property type="entry name" value="TAT_signal"/>
</dbReference>
<dbReference type="PANTHER" id="PTHR42678">
    <property type="entry name" value="AMIDASE"/>
    <property type="match status" value="1"/>
</dbReference>
<dbReference type="InterPro" id="IPR036928">
    <property type="entry name" value="AS_sf"/>
</dbReference>
<dbReference type="PROSITE" id="PS51318">
    <property type="entry name" value="TAT"/>
    <property type="match status" value="1"/>
</dbReference>
<dbReference type="PROSITE" id="PS00571">
    <property type="entry name" value="AMIDASES"/>
    <property type="match status" value="1"/>
</dbReference>
<dbReference type="GO" id="GO:0004553">
    <property type="term" value="F:hydrolase activity, hydrolyzing O-glycosyl compounds"/>
    <property type="evidence" value="ECO:0007669"/>
    <property type="project" value="InterPro"/>
</dbReference>
<dbReference type="Proteomes" id="UP000190857">
    <property type="component" value="Unassembled WGS sequence"/>
</dbReference>
<name>A0A1T5K836_9MICO</name>
<dbReference type="Gene3D" id="3.90.1300.10">
    <property type="entry name" value="Amidase signature (AS) domain"/>
    <property type="match status" value="1"/>
</dbReference>
<keyword evidence="3" id="KW-0808">Transferase</keyword>
<gene>
    <name evidence="3" type="ORF">SAMN06309945_1983</name>
</gene>
<dbReference type="GO" id="GO:0000272">
    <property type="term" value="P:polysaccharide catabolic process"/>
    <property type="evidence" value="ECO:0007669"/>
    <property type="project" value="InterPro"/>
</dbReference>